<keyword evidence="4 7" id="KW-0326">Glycosidase</keyword>
<comment type="pathway">
    <text evidence="1">Glycan metabolism; L-arabinan degradation.</text>
</comment>
<dbReference type="EMBL" id="FOXS01000002">
    <property type="protein sequence ID" value="SFQ24265.1"/>
    <property type="molecule type" value="Genomic_DNA"/>
</dbReference>
<protein>
    <submittedName>
        <fullName evidence="9">Arabinan endo-1,5-alpha-L-arabinosidase</fullName>
    </submittedName>
</protein>
<keyword evidence="3 7" id="KW-0378">Hydrolase</keyword>
<evidence type="ECO:0000256" key="5">
    <source>
        <dbReference type="PIRSR" id="PIRSR606710-1"/>
    </source>
</evidence>
<organism evidence="9 10">
    <name type="scientific">Hymenobacter arizonensis</name>
    <name type="common">Siccationidurans arizonensis</name>
    <dbReference type="NCBI Taxonomy" id="1227077"/>
    <lineage>
        <taxon>Bacteria</taxon>
        <taxon>Pseudomonadati</taxon>
        <taxon>Bacteroidota</taxon>
        <taxon>Cytophagia</taxon>
        <taxon>Cytophagales</taxon>
        <taxon>Hymenobacteraceae</taxon>
        <taxon>Hymenobacter</taxon>
    </lineage>
</organism>
<dbReference type="Proteomes" id="UP000199029">
    <property type="component" value="Unassembled WGS sequence"/>
</dbReference>
<feature type="domain" description="Ricin B lectin" evidence="8">
    <location>
        <begin position="396"/>
        <end position="484"/>
    </location>
</feature>
<accession>A0A1I5WWW4</accession>
<evidence type="ECO:0000256" key="6">
    <source>
        <dbReference type="PIRSR" id="PIRSR606710-2"/>
    </source>
</evidence>
<dbReference type="RefSeq" id="WP_092670737.1">
    <property type="nucleotide sequence ID" value="NZ_FOXS01000002.1"/>
</dbReference>
<dbReference type="PROSITE" id="PS50231">
    <property type="entry name" value="RICIN_B_LECTIN"/>
    <property type="match status" value="1"/>
</dbReference>
<dbReference type="NCBIfam" id="TIGR04183">
    <property type="entry name" value="Por_Secre_tail"/>
    <property type="match status" value="1"/>
</dbReference>
<evidence type="ECO:0000256" key="2">
    <source>
        <dbReference type="ARBA" id="ARBA00009865"/>
    </source>
</evidence>
<dbReference type="STRING" id="1227077.SAMN04515668_1536"/>
<dbReference type="InterPro" id="IPR035992">
    <property type="entry name" value="Ricin_B-like_lectins"/>
</dbReference>
<proteinExistence type="inferred from homology"/>
<dbReference type="Pfam" id="PF14200">
    <property type="entry name" value="RicinB_lectin_2"/>
    <property type="match status" value="1"/>
</dbReference>
<dbReference type="InterPro" id="IPR050727">
    <property type="entry name" value="GH43_arabinanases"/>
</dbReference>
<dbReference type="SUPFAM" id="SSF50370">
    <property type="entry name" value="Ricin B-like lectins"/>
    <property type="match status" value="1"/>
</dbReference>
<sequence length="593" mass="63386">MKSSYTSVSTHSQSAGRVAGSFRSAATAWPRWWGGLCLLVLLLLGSQRSFALQGNDNCHDPSSIIKEGNKYWVFTTGTDIYAMFSYDLVTWQSGPRSVFNGTRPAWIASRVPGFAGEYWAPECVYRNGKYYLYYSVSTFGSNVSAIGLATNVTLDPANPNYNWVDQGEVVSSGSSSAINAIDPAIVTDAAGALWMTYGSFFKGLGLIRLDGTTGKRSGTSFYWLAGNVDAAGTRNNSPSEAPYIVRNGSYYYLFINKSACCKGSSSTYYIQIGRSTSITGPYLDKNGVDLNRNGGTTLIATSGNYVGPGHAGLFVENGANYFSHHYYDSNENGRARLSVGNMGWDAAAWPFITRDWVASGLYTLTNQSTGKVWDAWGCTGAQFQPVAQGTSSSVNCQKWRLTPVGNGEYRINSAVGAGLAAEVVGGSSTNGAKLQLNNYTGATSQRFKIERANNGGYVLSSINGNRAVEVPACSTTAGVTLALYDYLANACQRWTISATALARTALATTQTPSPAPFSVSPNPSQGRFVVELGNELSIGLVTVTLTDMQGRQVLTCPSVGQTSLPIEARLQAGLYVLQARGSLGTFTQKIVVE</sequence>
<dbReference type="InterPro" id="IPR023296">
    <property type="entry name" value="Glyco_hydro_beta-prop_sf"/>
</dbReference>
<comment type="similarity">
    <text evidence="2 7">Belongs to the glycosyl hydrolase 43 family.</text>
</comment>
<dbReference type="CDD" id="cd00161">
    <property type="entry name" value="beta-trefoil_Ricin-like"/>
    <property type="match status" value="1"/>
</dbReference>
<dbReference type="InterPro" id="IPR000772">
    <property type="entry name" value="Ricin_B_lectin"/>
</dbReference>
<dbReference type="GO" id="GO:0005975">
    <property type="term" value="P:carbohydrate metabolic process"/>
    <property type="evidence" value="ECO:0007669"/>
    <property type="project" value="InterPro"/>
</dbReference>
<reference evidence="10" key="1">
    <citation type="submission" date="2016-10" db="EMBL/GenBank/DDBJ databases">
        <authorList>
            <person name="Varghese N."/>
            <person name="Submissions S."/>
        </authorList>
    </citation>
    <scope>NUCLEOTIDE SEQUENCE [LARGE SCALE GENOMIC DNA]</scope>
    <source>
        <strain evidence="10">OR362-8,ATCC BAA-1266,JCM 13504</strain>
    </source>
</reference>
<dbReference type="PANTHER" id="PTHR43301:SF3">
    <property type="entry name" value="ARABINAN ENDO-1,5-ALPHA-L-ARABINOSIDASE A-RELATED"/>
    <property type="match status" value="1"/>
</dbReference>
<dbReference type="SUPFAM" id="SSF75005">
    <property type="entry name" value="Arabinanase/levansucrase/invertase"/>
    <property type="match status" value="1"/>
</dbReference>
<dbReference type="InterPro" id="IPR006710">
    <property type="entry name" value="Glyco_hydro_43"/>
</dbReference>
<name>A0A1I5WWW4_HYMAR</name>
<evidence type="ECO:0000256" key="1">
    <source>
        <dbReference type="ARBA" id="ARBA00004834"/>
    </source>
</evidence>
<dbReference type="AlphaFoldDB" id="A0A1I5WWW4"/>
<evidence type="ECO:0000256" key="4">
    <source>
        <dbReference type="ARBA" id="ARBA00023295"/>
    </source>
</evidence>
<evidence type="ECO:0000259" key="8">
    <source>
        <dbReference type="Pfam" id="PF14200"/>
    </source>
</evidence>
<dbReference type="Pfam" id="PF04616">
    <property type="entry name" value="Glyco_hydro_43"/>
    <property type="match status" value="1"/>
</dbReference>
<dbReference type="OrthoDB" id="9801455at2"/>
<dbReference type="Gene3D" id="2.80.10.50">
    <property type="match status" value="1"/>
</dbReference>
<keyword evidence="10" id="KW-1185">Reference proteome</keyword>
<dbReference type="GO" id="GO:0004553">
    <property type="term" value="F:hydrolase activity, hydrolyzing O-glycosyl compounds"/>
    <property type="evidence" value="ECO:0007669"/>
    <property type="project" value="InterPro"/>
</dbReference>
<evidence type="ECO:0000313" key="9">
    <source>
        <dbReference type="EMBL" id="SFQ24265.1"/>
    </source>
</evidence>
<dbReference type="InterPro" id="IPR026444">
    <property type="entry name" value="Secre_tail"/>
</dbReference>
<feature type="active site" description="Proton donor" evidence="5">
    <location>
        <position position="240"/>
    </location>
</feature>
<evidence type="ECO:0000256" key="3">
    <source>
        <dbReference type="ARBA" id="ARBA00022801"/>
    </source>
</evidence>
<dbReference type="PANTHER" id="PTHR43301">
    <property type="entry name" value="ARABINAN ENDO-1,5-ALPHA-L-ARABINOSIDASE"/>
    <property type="match status" value="1"/>
</dbReference>
<dbReference type="Gene3D" id="2.115.10.20">
    <property type="entry name" value="Glycosyl hydrolase domain, family 43"/>
    <property type="match status" value="1"/>
</dbReference>
<evidence type="ECO:0000313" key="10">
    <source>
        <dbReference type="Proteomes" id="UP000199029"/>
    </source>
</evidence>
<feature type="site" description="Important for catalytic activity, responsible for pKa modulation of the active site Glu and correct orientation of both the proton donor and substrate" evidence="6">
    <location>
        <position position="182"/>
    </location>
</feature>
<evidence type="ECO:0000256" key="7">
    <source>
        <dbReference type="RuleBase" id="RU361187"/>
    </source>
</evidence>
<feature type="active site" description="Proton acceptor" evidence="5">
    <location>
        <position position="60"/>
    </location>
</feature>
<gene>
    <name evidence="9" type="ORF">SAMN04515668_1536</name>
</gene>
<dbReference type="CDD" id="cd08998">
    <property type="entry name" value="GH43_Arb43a-like"/>
    <property type="match status" value="1"/>
</dbReference>